<reference evidence="1 2" key="1">
    <citation type="submission" date="2019-11" db="EMBL/GenBank/DDBJ databases">
        <title>Type strains purchased from KCTC, JCM and DSMZ.</title>
        <authorList>
            <person name="Lu H."/>
        </authorList>
    </citation>
    <scope>NUCLEOTIDE SEQUENCE [LARGE SCALE GENOMIC DNA]</scope>
    <source>
        <strain evidence="1 2">KCTC 42409</strain>
    </source>
</reference>
<protein>
    <submittedName>
        <fullName evidence="1">Uncharacterized protein</fullName>
    </submittedName>
</protein>
<sequence>MKKPNAFLDAATQENILAVTRSGVDRDEATGFFRVALGLHYLSGLMTKEKLDFAALDREYNRFIYHAIGKGHSITSILQYMSGEKVIRVVDSPRFLQAFHEYCDGVPVQNIPFLLGLNLGVAKDLSGIDVRGPVADWIEKQRILREEREAELAAQALREGQSGGL</sequence>
<gene>
    <name evidence="1" type="ORF">GM668_07995</name>
</gene>
<dbReference type="EMBL" id="WNLA01000003">
    <property type="protein sequence ID" value="MTW02030.1"/>
    <property type="molecule type" value="Genomic_DNA"/>
</dbReference>
<organism evidence="1 2">
    <name type="scientific">Pseudoduganella ginsengisoli</name>
    <dbReference type="NCBI Taxonomy" id="1462440"/>
    <lineage>
        <taxon>Bacteria</taxon>
        <taxon>Pseudomonadati</taxon>
        <taxon>Pseudomonadota</taxon>
        <taxon>Betaproteobacteria</taxon>
        <taxon>Burkholderiales</taxon>
        <taxon>Oxalobacteraceae</taxon>
        <taxon>Telluria group</taxon>
        <taxon>Pseudoduganella</taxon>
    </lineage>
</organism>
<name>A0A6L6PX52_9BURK</name>
<keyword evidence="2" id="KW-1185">Reference proteome</keyword>
<dbReference type="AlphaFoldDB" id="A0A6L6PX52"/>
<evidence type="ECO:0000313" key="1">
    <source>
        <dbReference type="EMBL" id="MTW02030.1"/>
    </source>
</evidence>
<dbReference type="OrthoDB" id="8702451at2"/>
<dbReference type="RefSeq" id="WP_155438409.1">
    <property type="nucleotide sequence ID" value="NZ_WNLA01000003.1"/>
</dbReference>
<proteinExistence type="predicted"/>
<evidence type="ECO:0000313" key="2">
    <source>
        <dbReference type="Proteomes" id="UP000484015"/>
    </source>
</evidence>
<accession>A0A6L6PX52</accession>
<dbReference type="Proteomes" id="UP000484015">
    <property type="component" value="Unassembled WGS sequence"/>
</dbReference>
<comment type="caution">
    <text evidence="1">The sequence shown here is derived from an EMBL/GenBank/DDBJ whole genome shotgun (WGS) entry which is preliminary data.</text>
</comment>